<accession>A0A6N7RQI9</accession>
<gene>
    <name evidence="2" type="ORF">GJG86_13715</name>
</gene>
<proteinExistence type="predicted"/>
<feature type="domain" description="HTH cro/C1-type" evidence="1">
    <location>
        <begin position="7"/>
        <end position="62"/>
    </location>
</feature>
<dbReference type="Gene3D" id="1.10.260.40">
    <property type="entry name" value="lambda repressor-like DNA-binding domains"/>
    <property type="match status" value="1"/>
</dbReference>
<dbReference type="PANTHER" id="PTHR37301">
    <property type="entry name" value="DNA-BINDING PROTEIN-RELATED"/>
    <property type="match status" value="1"/>
</dbReference>
<dbReference type="PANTHER" id="PTHR37301:SF1">
    <property type="entry name" value="DNA-BINDING PROTEIN"/>
    <property type="match status" value="1"/>
</dbReference>
<organism evidence="2 3">
    <name type="scientific">Eggerthella guodeyinii</name>
    <dbReference type="NCBI Taxonomy" id="2690837"/>
    <lineage>
        <taxon>Bacteria</taxon>
        <taxon>Bacillati</taxon>
        <taxon>Actinomycetota</taxon>
        <taxon>Coriobacteriia</taxon>
        <taxon>Eggerthellales</taxon>
        <taxon>Eggerthellaceae</taxon>
        <taxon>Eggerthella</taxon>
    </lineage>
</organism>
<name>A0A6N7RQI9_9ACTN</name>
<evidence type="ECO:0000259" key="1">
    <source>
        <dbReference type="PROSITE" id="PS50943"/>
    </source>
</evidence>
<dbReference type="AlphaFoldDB" id="A0A6N7RQI9"/>
<dbReference type="InterPro" id="IPR010982">
    <property type="entry name" value="Lambda_DNA-bd_dom_sf"/>
</dbReference>
<keyword evidence="3" id="KW-1185">Reference proteome</keyword>
<protein>
    <submittedName>
        <fullName evidence="2">Helix-turn-helix domain-containing protein</fullName>
    </submittedName>
</protein>
<dbReference type="CDD" id="cd00093">
    <property type="entry name" value="HTH_XRE"/>
    <property type="match status" value="1"/>
</dbReference>
<dbReference type="PROSITE" id="PS50943">
    <property type="entry name" value="HTH_CROC1"/>
    <property type="match status" value="1"/>
</dbReference>
<dbReference type="RefSeq" id="WP_154334359.1">
    <property type="nucleotide sequence ID" value="NZ_VTFY01000012.1"/>
</dbReference>
<dbReference type="SUPFAM" id="SSF47413">
    <property type="entry name" value="lambda repressor-like DNA-binding domains"/>
    <property type="match status" value="1"/>
</dbReference>
<sequence>MAIIFNLDKLLAAKKMQSVELAAELDCTVQTVSRIKNGKIRAFRIETLDELCRIFDCQPGDLLEYMEDDEARRRFGDGFWHDYRSFFDEH</sequence>
<dbReference type="Proteomes" id="UP000438093">
    <property type="component" value="Unassembled WGS sequence"/>
</dbReference>
<dbReference type="Pfam" id="PF13443">
    <property type="entry name" value="HTH_26"/>
    <property type="match status" value="1"/>
</dbReference>
<dbReference type="GO" id="GO:0003677">
    <property type="term" value="F:DNA binding"/>
    <property type="evidence" value="ECO:0007669"/>
    <property type="project" value="InterPro"/>
</dbReference>
<reference evidence="3" key="1">
    <citation type="submission" date="2019-08" db="EMBL/GenBank/DDBJ databases">
        <title>Arthrobacter sp. nov., isolated from plateau pika and Tibetan wild ass.</title>
        <authorList>
            <person name="Ge Y."/>
        </authorList>
    </citation>
    <scope>NUCLEOTIDE SEQUENCE [LARGE SCALE GENOMIC DNA]</scope>
    <source>
        <strain evidence="3">HF-4214</strain>
    </source>
</reference>
<dbReference type="SMART" id="SM00530">
    <property type="entry name" value="HTH_XRE"/>
    <property type="match status" value="1"/>
</dbReference>
<evidence type="ECO:0000313" key="3">
    <source>
        <dbReference type="Proteomes" id="UP000438093"/>
    </source>
</evidence>
<dbReference type="EMBL" id="VTFY01000012">
    <property type="protein sequence ID" value="MRX83539.1"/>
    <property type="molecule type" value="Genomic_DNA"/>
</dbReference>
<dbReference type="InterPro" id="IPR001387">
    <property type="entry name" value="Cro/C1-type_HTH"/>
</dbReference>
<evidence type="ECO:0000313" key="2">
    <source>
        <dbReference type="EMBL" id="MRX83539.1"/>
    </source>
</evidence>
<comment type="caution">
    <text evidence="2">The sequence shown here is derived from an EMBL/GenBank/DDBJ whole genome shotgun (WGS) entry which is preliminary data.</text>
</comment>